<reference evidence="3" key="1">
    <citation type="submission" date="2011-05" db="EMBL/GenBank/DDBJ databases">
        <authorList>
            <person name="Richards S.R."/>
            <person name="Qu J."/>
            <person name="Jiang H."/>
            <person name="Jhangiani S.N."/>
            <person name="Agravi P."/>
            <person name="Goodspeed R."/>
            <person name="Gross S."/>
            <person name="Mandapat C."/>
            <person name="Jackson L."/>
            <person name="Mathew T."/>
            <person name="Pu L."/>
            <person name="Thornton R."/>
            <person name="Saada N."/>
            <person name="Wilczek-Boney K.B."/>
            <person name="Lee S."/>
            <person name="Kovar C."/>
            <person name="Wu Y."/>
            <person name="Scherer S.E."/>
            <person name="Worley K.C."/>
            <person name="Muzny D.M."/>
            <person name="Gibbs R."/>
        </authorList>
    </citation>
    <scope>NUCLEOTIDE SEQUENCE</scope>
    <source>
        <strain evidence="3">Brora</strain>
    </source>
</reference>
<sequence>MFLMLVIDSALKALSDLSDRIDSALRLLVLLQNAGISVRFMWMPSHIGVPGNEATDMAAKAACSVRSDAPVFGADLLALLRRQPKIVCWQSAFVQFRCDEVALCRLCIGHCRLTHGLLMSRDPFPMCVADGVQLSVHIFLLHALDFLFLDFIVLVIVLFYLSMFLMIVI</sequence>
<evidence type="ECO:0000313" key="3">
    <source>
        <dbReference type="Proteomes" id="UP000014500"/>
    </source>
</evidence>
<keyword evidence="1" id="KW-0812">Transmembrane</keyword>
<dbReference type="Proteomes" id="UP000014500">
    <property type="component" value="Unassembled WGS sequence"/>
</dbReference>
<dbReference type="EnsemblMetazoa" id="SMAR011365-RA">
    <property type="protein sequence ID" value="SMAR011365-PA"/>
    <property type="gene ID" value="SMAR011365"/>
</dbReference>
<organism evidence="2 3">
    <name type="scientific">Strigamia maritima</name>
    <name type="common">European centipede</name>
    <name type="synonym">Geophilus maritimus</name>
    <dbReference type="NCBI Taxonomy" id="126957"/>
    <lineage>
        <taxon>Eukaryota</taxon>
        <taxon>Metazoa</taxon>
        <taxon>Ecdysozoa</taxon>
        <taxon>Arthropoda</taxon>
        <taxon>Myriapoda</taxon>
        <taxon>Chilopoda</taxon>
        <taxon>Pleurostigmophora</taxon>
        <taxon>Geophilomorpha</taxon>
        <taxon>Linotaeniidae</taxon>
        <taxon>Strigamia</taxon>
    </lineage>
</organism>
<evidence type="ECO:0000313" key="2">
    <source>
        <dbReference type="EnsemblMetazoa" id="SMAR011365-PA"/>
    </source>
</evidence>
<keyword evidence="1" id="KW-0472">Membrane</keyword>
<proteinExistence type="predicted"/>
<reference evidence="2" key="2">
    <citation type="submission" date="2015-02" db="UniProtKB">
        <authorList>
            <consortium name="EnsemblMetazoa"/>
        </authorList>
    </citation>
    <scope>IDENTIFICATION</scope>
</reference>
<dbReference type="GO" id="GO:0003676">
    <property type="term" value="F:nucleic acid binding"/>
    <property type="evidence" value="ECO:0007669"/>
    <property type="project" value="InterPro"/>
</dbReference>
<dbReference type="Gene3D" id="3.30.420.10">
    <property type="entry name" value="Ribonuclease H-like superfamily/Ribonuclease H"/>
    <property type="match status" value="1"/>
</dbReference>
<keyword evidence="1" id="KW-1133">Transmembrane helix</keyword>
<feature type="transmembrane region" description="Helical" evidence="1">
    <location>
        <begin position="146"/>
        <end position="168"/>
    </location>
</feature>
<evidence type="ECO:0000256" key="1">
    <source>
        <dbReference type="SAM" id="Phobius"/>
    </source>
</evidence>
<name>T1JC57_STRMM</name>
<dbReference type="HOGENOM" id="CLU_1582624_0_0_1"/>
<dbReference type="PhylomeDB" id="T1JC57"/>
<dbReference type="SUPFAM" id="SSF53098">
    <property type="entry name" value="Ribonuclease H-like"/>
    <property type="match status" value="1"/>
</dbReference>
<dbReference type="InterPro" id="IPR036397">
    <property type="entry name" value="RNaseH_sf"/>
</dbReference>
<accession>T1JC57</accession>
<protein>
    <submittedName>
        <fullName evidence="2">Uncharacterized protein</fullName>
    </submittedName>
</protein>
<dbReference type="EMBL" id="JH432059">
    <property type="status" value="NOT_ANNOTATED_CDS"/>
    <property type="molecule type" value="Genomic_DNA"/>
</dbReference>
<keyword evidence="3" id="KW-1185">Reference proteome</keyword>
<dbReference type="AlphaFoldDB" id="T1JC57"/>
<dbReference type="InterPro" id="IPR012337">
    <property type="entry name" value="RNaseH-like_sf"/>
</dbReference>